<evidence type="ECO:0000256" key="2">
    <source>
        <dbReference type="ARBA" id="ARBA00023027"/>
    </source>
</evidence>
<dbReference type="InterPro" id="IPR036291">
    <property type="entry name" value="NAD(P)-bd_dom_sf"/>
</dbReference>
<feature type="domain" description="NAD-dependent epimerase/dehydratase" evidence="3">
    <location>
        <begin position="5"/>
        <end position="244"/>
    </location>
</feature>
<evidence type="ECO:0000313" key="4">
    <source>
        <dbReference type="EMBL" id="KAJ5068868.1"/>
    </source>
</evidence>
<evidence type="ECO:0000259" key="3">
    <source>
        <dbReference type="Pfam" id="PF01370"/>
    </source>
</evidence>
<evidence type="ECO:0000313" key="5">
    <source>
        <dbReference type="Proteomes" id="UP001149090"/>
    </source>
</evidence>
<organism evidence="4 5">
    <name type="scientific">Anaeramoeba ignava</name>
    <name type="common">Anaerobic marine amoeba</name>
    <dbReference type="NCBI Taxonomy" id="1746090"/>
    <lineage>
        <taxon>Eukaryota</taxon>
        <taxon>Metamonada</taxon>
        <taxon>Anaeramoebidae</taxon>
        <taxon>Anaeramoeba</taxon>
    </lineage>
</organism>
<dbReference type="Gene3D" id="3.40.50.720">
    <property type="entry name" value="NAD(P)-binding Rossmann-like Domain"/>
    <property type="match status" value="1"/>
</dbReference>
<dbReference type="AlphaFoldDB" id="A0A9Q0L9Z8"/>
<comment type="similarity">
    <text evidence="1">Belongs to the NAD(P)-dependent epimerase/dehydratase family.</text>
</comment>
<dbReference type="Pfam" id="PF01370">
    <property type="entry name" value="Epimerase"/>
    <property type="match status" value="1"/>
</dbReference>
<gene>
    <name evidence="4" type="ORF">M0811_12174</name>
</gene>
<dbReference type="InterPro" id="IPR001509">
    <property type="entry name" value="Epimerase_deHydtase"/>
</dbReference>
<keyword evidence="5" id="KW-1185">Reference proteome</keyword>
<proteinExistence type="inferred from homology"/>
<dbReference type="OrthoDB" id="331544at2759"/>
<name>A0A9Q0L9Z8_ANAIG</name>
<sequence>MVLVCIGGGGGFLGSHMGMFLKKKGYKVRCVDWKRNEYFKEEEFCDEFVLLDLRSLDNCLKASKDCEWVFNFAADMGGMGFIQSNHSVILYNNIMISSNMLEAARINGVKRFFWSSSACVYPNYKQTETNVTALKESDAWPADPQDAYGLEKITTEELCQHYAKDFGMVTRIGRFHNIYGPHGTWKGGREKAPAAFSRKAITSETEFEMWGDGEQTRSFCYVDDLVEGVWRLFQSDYEKPINIGSDEMISMNDMAKLCMSFEGKDLPIKHIPGPEGVRGRNSDNTLIKQVLGWAPSISLKDGLKKTWEWIKKEIEDEKTKGIKEDYTKSSIVKLDSPIAIGSLLDEKK</sequence>
<dbReference type="SUPFAM" id="SSF51735">
    <property type="entry name" value="NAD(P)-binding Rossmann-fold domains"/>
    <property type="match status" value="1"/>
</dbReference>
<evidence type="ECO:0000256" key="1">
    <source>
        <dbReference type="ARBA" id="ARBA00007637"/>
    </source>
</evidence>
<accession>A0A9Q0L9Z8</accession>
<dbReference type="Gene3D" id="3.90.25.10">
    <property type="entry name" value="UDP-galactose 4-epimerase, domain 1"/>
    <property type="match status" value="1"/>
</dbReference>
<keyword evidence="2" id="KW-0520">NAD</keyword>
<dbReference type="PANTHER" id="PTHR43574">
    <property type="entry name" value="EPIMERASE-RELATED"/>
    <property type="match status" value="1"/>
</dbReference>
<protein>
    <submittedName>
        <fullName evidence="4">Gdp-mannose 35-epimerase</fullName>
    </submittedName>
</protein>
<comment type="caution">
    <text evidence="4">The sequence shown here is derived from an EMBL/GenBank/DDBJ whole genome shotgun (WGS) entry which is preliminary data.</text>
</comment>
<dbReference type="OMA" id="RSFMYID"/>
<dbReference type="Proteomes" id="UP001149090">
    <property type="component" value="Unassembled WGS sequence"/>
</dbReference>
<dbReference type="EMBL" id="JAPDFW010000112">
    <property type="protein sequence ID" value="KAJ5068868.1"/>
    <property type="molecule type" value="Genomic_DNA"/>
</dbReference>
<reference evidence="4" key="1">
    <citation type="submission" date="2022-10" db="EMBL/GenBank/DDBJ databases">
        <title>Novel sulphate-reducing endosymbionts in the free-living metamonad Anaeramoeba.</title>
        <authorList>
            <person name="Jerlstrom-Hultqvist J."/>
            <person name="Cepicka I."/>
            <person name="Gallot-Lavallee L."/>
            <person name="Salas-Leiva D."/>
            <person name="Curtis B.A."/>
            <person name="Zahonova K."/>
            <person name="Pipaliya S."/>
            <person name="Dacks J."/>
            <person name="Roger A.J."/>
        </authorList>
    </citation>
    <scope>NUCLEOTIDE SEQUENCE</scope>
    <source>
        <strain evidence="4">BMAN</strain>
    </source>
</reference>